<dbReference type="RefSeq" id="WP_169466197.1">
    <property type="nucleotide sequence ID" value="NZ_JABBGG010000006.1"/>
</dbReference>
<evidence type="ECO:0000313" key="2">
    <source>
        <dbReference type="Proteomes" id="UP000583752"/>
    </source>
</evidence>
<comment type="caution">
    <text evidence="1">The sequence shown here is derived from an EMBL/GenBank/DDBJ whole genome shotgun (WGS) entry which is preliminary data.</text>
</comment>
<evidence type="ECO:0000313" key="1">
    <source>
        <dbReference type="EMBL" id="NML61841.1"/>
    </source>
</evidence>
<dbReference type="Proteomes" id="UP000583752">
    <property type="component" value="Unassembled WGS sequence"/>
</dbReference>
<gene>
    <name evidence="1" type="ORF">HHL21_12295</name>
</gene>
<sequence length="142" mass="15789">MEYVTYNEAGALTGGFSQELHASHEAAHIEVTAEQRHNWTAYQANAARDGVELAPVVTPPPVVPQQVAMWQAREILIDDGLLDDVYAYFETITDPVAKRKAISKFDTSNTVQRNDPLVLYVIPLMGKSEAEIDQMFVRAAEL</sequence>
<dbReference type="AlphaFoldDB" id="A0A848HPV9"/>
<accession>A0A848HPV9</accession>
<dbReference type="EMBL" id="JABBGG010000006">
    <property type="protein sequence ID" value="NML61841.1"/>
    <property type="molecule type" value="Genomic_DNA"/>
</dbReference>
<reference evidence="1 2" key="1">
    <citation type="submission" date="2020-04" db="EMBL/GenBank/DDBJ databases">
        <title>Massilia sp. RP-1-19 isolated from soil.</title>
        <authorList>
            <person name="Dahal R.H."/>
        </authorList>
    </citation>
    <scope>NUCLEOTIDE SEQUENCE [LARGE SCALE GENOMIC DNA]</scope>
    <source>
        <strain evidence="1 2">RP-1-19</strain>
    </source>
</reference>
<protein>
    <submittedName>
        <fullName evidence="1">Uncharacterized protein</fullName>
    </submittedName>
</protein>
<name>A0A848HPV9_9BURK</name>
<keyword evidence="2" id="KW-1185">Reference proteome</keyword>
<proteinExistence type="predicted"/>
<organism evidence="1 2">
    <name type="scientific">Massilia polaris</name>
    <dbReference type="NCBI Taxonomy" id="2728846"/>
    <lineage>
        <taxon>Bacteria</taxon>
        <taxon>Pseudomonadati</taxon>
        <taxon>Pseudomonadota</taxon>
        <taxon>Betaproteobacteria</taxon>
        <taxon>Burkholderiales</taxon>
        <taxon>Oxalobacteraceae</taxon>
        <taxon>Telluria group</taxon>
        <taxon>Massilia</taxon>
    </lineage>
</organism>